<dbReference type="AlphaFoldDB" id="A0AAE3QH34"/>
<accession>A0AAE3QH34</accession>
<dbReference type="RefSeq" id="WP_313975284.1">
    <property type="nucleotide sequence ID" value="NZ_JASJOS010000001.1"/>
</dbReference>
<evidence type="ECO:0000313" key="2">
    <source>
        <dbReference type="Proteomes" id="UP001241110"/>
    </source>
</evidence>
<protein>
    <submittedName>
        <fullName evidence="1">Uncharacterized protein</fullName>
    </submittedName>
</protein>
<evidence type="ECO:0000313" key="1">
    <source>
        <dbReference type="EMBL" id="MDJ1479257.1"/>
    </source>
</evidence>
<organism evidence="1 2">
    <name type="scientific">Xanthocytophaga flava</name>
    <dbReference type="NCBI Taxonomy" id="3048013"/>
    <lineage>
        <taxon>Bacteria</taxon>
        <taxon>Pseudomonadati</taxon>
        <taxon>Bacteroidota</taxon>
        <taxon>Cytophagia</taxon>
        <taxon>Cytophagales</taxon>
        <taxon>Rhodocytophagaceae</taxon>
        <taxon>Xanthocytophaga</taxon>
    </lineage>
</organism>
<comment type="caution">
    <text evidence="1">The sequence shown here is derived from an EMBL/GenBank/DDBJ whole genome shotgun (WGS) entry which is preliminary data.</text>
</comment>
<sequence length="111" mass="12696">MLNWQLIKSVNPFAYEQFQEWLIGSYKPHFVSPQKTEDHHLTPLLYCFFEKRGIIVNVMGCMWGNVAEYVYEIQQDGNLNGIMGYGYLARSDAESAAFAHAFSLLTTSHVA</sequence>
<reference evidence="1" key="1">
    <citation type="submission" date="2023-05" db="EMBL/GenBank/DDBJ databases">
        <authorList>
            <person name="Zhang X."/>
        </authorList>
    </citation>
    <scope>NUCLEOTIDE SEQUENCE</scope>
    <source>
        <strain evidence="1">YF14B1</strain>
    </source>
</reference>
<dbReference type="EMBL" id="JASJOS010000001">
    <property type="protein sequence ID" value="MDJ1479257.1"/>
    <property type="molecule type" value="Genomic_DNA"/>
</dbReference>
<gene>
    <name evidence="1" type="ORF">QNI16_02100</name>
</gene>
<proteinExistence type="predicted"/>
<dbReference type="Proteomes" id="UP001241110">
    <property type="component" value="Unassembled WGS sequence"/>
</dbReference>
<name>A0AAE3QH34_9BACT</name>